<dbReference type="Pfam" id="PF00628">
    <property type="entry name" value="PHD"/>
    <property type="match status" value="1"/>
</dbReference>
<dbReference type="OrthoDB" id="28127at2759"/>
<dbReference type="PANTHER" id="PTHR10782">
    <property type="entry name" value="ZINC FINGER MIZ DOMAIN-CONTAINING PROTEIN"/>
    <property type="match status" value="1"/>
</dbReference>
<sequence>MDLVASCKEKLAYFRIKELKDVLTHLGLSKQGKKQDLVERILVVLSDDQVSKLWAKKNAVGKEQVAQLVDDIYRKMQVSAAPDLASKGQCVSDSSNVKIKGEIDDQSFQSETKVRCLCGISTEKESMIKCEDRRCNVWQHISCVIIPEKPMESNPPYPDTFYCEICRLTRADPFWLSVAHPLYPVKLTTSNFPADG</sequence>
<protein>
    <submittedName>
        <fullName evidence="5">E3 SUMO-protein ligase SIZ</fullName>
    </submittedName>
</protein>
<dbReference type="PROSITE" id="PS01359">
    <property type="entry name" value="ZF_PHD_1"/>
    <property type="match status" value="1"/>
</dbReference>
<dbReference type="PROSITE" id="PS50800">
    <property type="entry name" value="SAP"/>
    <property type="match status" value="1"/>
</dbReference>
<keyword evidence="6" id="KW-1185">Reference proteome</keyword>
<feature type="domain" description="SAP" evidence="4">
    <location>
        <begin position="11"/>
        <end position="45"/>
    </location>
</feature>
<dbReference type="SUPFAM" id="SSF68906">
    <property type="entry name" value="SAP domain"/>
    <property type="match status" value="1"/>
</dbReference>
<dbReference type="InterPro" id="IPR001965">
    <property type="entry name" value="Znf_PHD"/>
</dbReference>
<dbReference type="SUPFAM" id="SSF57903">
    <property type="entry name" value="FYVE/PHD zinc finger"/>
    <property type="match status" value="1"/>
</dbReference>
<dbReference type="SMART" id="SM00249">
    <property type="entry name" value="PHD"/>
    <property type="match status" value="1"/>
</dbReference>
<dbReference type="Proteomes" id="UP000237105">
    <property type="component" value="Unassembled WGS sequence"/>
</dbReference>
<keyword evidence="2" id="KW-0863">Zinc-finger</keyword>
<evidence type="ECO:0000313" key="6">
    <source>
        <dbReference type="Proteomes" id="UP000237105"/>
    </source>
</evidence>
<dbReference type="GO" id="GO:0016874">
    <property type="term" value="F:ligase activity"/>
    <property type="evidence" value="ECO:0007669"/>
    <property type="project" value="UniProtKB-KW"/>
</dbReference>
<evidence type="ECO:0000256" key="2">
    <source>
        <dbReference type="ARBA" id="ARBA00022771"/>
    </source>
</evidence>
<dbReference type="InterPro" id="IPR013083">
    <property type="entry name" value="Znf_RING/FYVE/PHD"/>
</dbReference>
<dbReference type="InterPro" id="IPR003034">
    <property type="entry name" value="SAP_dom"/>
</dbReference>
<keyword evidence="1" id="KW-0479">Metal-binding</keyword>
<dbReference type="GO" id="GO:0008270">
    <property type="term" value="F:zinc ion binding"/>
    <property type="evidence" value="ECO:0007669"/>
    <property type="project" value="UniProtKB-KW"/>
</dbReference>
<organism evidence="5 6">
    <name type="scientific">Parasponia andersonii</name>
    <name type="common">Sponia andersonii</name>
    <dbReference type="NCBI Taxonomy" id="3476"/>
    <lineage>
        <taxon>Eukaryota</taxon>
        <taxon>Viridiplantae</taxon>
        <taxon>Streptophyta</taxon>
        <taxon>Embryophyta</taxon>
        <taxon>Tracheophyta</taxon>
        <taxon>Spermatophyta</taxon>
        <taxon>Magnoliopsida</taxon>
        <taxon>eudicotyledons</taxon>
        <taxon>Gunneridae</taxon>
        <taxon>Pentapetalae</taxon>
        <taxon>rosids</taxon>
        <taxon>fabids</taxon>
        <taxon>Rosales</taxon>
        <taxon>Cannabaceae</taxon>
        <taxon>Parasponia</taxon>
    </lineage>
</organism>
<keyword evidence="5" id="KW-0436">Ligase</keyword>
<gene>
    <name evidence="5" type="ORF">PanWU01x14_337460</name>
</gene>
<dbReference type="InterPro" id="IPR019786">
    <property type="entry name" value="Zinc_finger_PHD-type_CS"/>
</dbReference>
<reference evidence="6" key="1">
    <citation type="submission" date="2016-06" db="EMBL/GenBank/DDBJ databases">
        <title>Parallel loss of symbiosis genes in relatives of nitrogen-fixing non-legume Parasponia.</title>
        <authorList>
            <person name="Van Velzen R."/>
            <person name="Holmer R."/>
            <person name="Bu F."/>
            <person name="Rutten L."/>
            <person name="Van Zeijl A."/>
            <person name="Liu W."/>
            <person name="Santuari L."/>
            <person name="Cao Q."/>
            <person name="Sharma T."/>
            <person name="Shen D."/>
            <person name="Roswanjaya Y."/>
            <person name="Wardhani T."/>
            <person name="Kalhor M.S."/>
            <person name="Jansen J."/>
            <person name="Van den Hoogen J."/>
            <person name="Gungor B."/>
            <person name="Hartog M."/>
            <person name="Hontelez J."/>
            <person name="Verver J."/>
            <person name="Yang W.-C."/>
            <person name="Schijlen E."/>
            <person name="Repin R."/>
            <person name="Schilthuizen M."/>
            <person name="Schranz E."/>
            <person name="Heidstra R."/>
            <person name="Miyata K."/>
            <person name="Fedorova E."/>
            <person name="Kohlen W."/>
            <person name="Bisseling T."/>
            <person name="Smit S."/>
            <person name="Geurts R."/>
        </authorList>
    </citation>
    <scope>NUCLEOTIDE SEQUENCE [LARGE SCALE GENOMIC DNA]</scope>
    <source>
        <strain evidence="6">cv. WU1-14</strain>
    </source>
</reference>
<dbReference type="InterPro" id="IPR036361">
    <property type="entry name" value="SAP_dom_sf"/>
</dbReference>
<dbReference type="Pfam" id="PF02037">
    <property type="entry name" value="SAP"/>
    <property type="match status" value="1"/>
</dbReference>
<dbReference type="STRING" id="3476.A0A2P5AFI9"/>
<dbReference type="EMBL" id="JXTB01000617">
    <property type="protein sequence ID" value="PON35307.1"/>
    <property type="molecule type" value="Genomic_DNA"/>
</dbReference>
<dbReference type="GO" id="GO:0061665">
    <property type="term" value="F:SUMO ligase activity"/>
    <property type="evidence" value="ECO:0007669"/>
    <property type="project" value="TreeGrafter"/>
</dbReference>
<dbReference type="SMART" id="SM00513">
    <property type="entry name" value="SAP"/>
    <property type="match status" value="1"/>
</dbReference>
<dbReference type="Gene3D" id="1.10.720.30">
    <property type="entry name" value="SAP domain"/>
    <property type="match status" value="1"/>
</dbReference>
<comment type="caution">
    <text evidence="5">The sequence shown here is derived from an EMBL/GenBank/DDBJ whole genome shotgun (WGS) entry which is preliminary data.</text>
</comment>
<dbReference type="CDD" id="cd15570">
    <property type="entry name" value="PHD_Bye1p_SIZ1_like"/>
    <property type="match status" value="1"/>
</dbReference>
<name>A0A2P5AFI9_PARAD</name>
<evidence type="ECO:0000256" key="1">
    <source>
        <dbReference type="ARBA" id="ARBA00022723"/>
    </source>
</evidence>
<dbReference type="GO" id="GO:0000785">
    <property type="term" value="C:chromatin"/>
    <property type="evidence" value="ECO:0007669"/>
    <property type="project" value="TreeGrafter"/>
</dbReference>
<dbReference type="AlphaFoldDB" id="A0A2P5AFI9"/>
<accession>A0A2P5AFI9</accession>
<evidence type="ECO:0000256" key="3">
    <source>
        <dbReference type="ARBA" id="ARBA00022833"/>
    </source>
</evidence>
<dbReference type="InterPro" id="IPR019787">
    <property type="entry name" value="Znf_PHD-finger"/>
</dbReference>
<dbReference type="InterPro" id="IPR011011">
    <property type="entry name" value="Znf_FYVE_PHD"/>
</dbReference>
<evidence type="ECO:0000259" key="4">
    <source>
        <dbReference type="PROSITE" id="PS50800"/>
    </source>
</evidence>
<keyword evidence="3" id="KW-0862">Zinc</keyword>
<dbReference type="Gene3D" id="3.30.40.10">
    <property type="entry name" value="Zinc/RING finger domain, C3HC4 (zinc finger)"/>
    <property type="match status" value="1"/>
</dbReference>
<dbReference type="GO" id="GO:0016925">
    <property type="term" value="P:protein sumoylation"/>
    <property type="evidence" value="ECO:0007669"/>
    <property type="project" value="TreeGrafter"/>
</dbReference>
<dbReference type="FunFam" id="1.10.720.30:FF:000014">
    <property type="entry name" value="E3 SUMO-protein ligase SIZ1"/>
    <property type="match status" value="1"/>
</dbReference>
<proteinExistence type="predicted"/>
<dbReference type="PANTHER" id="PTHR10782:SF102">
    <property type="entry name" value="E3 SUMO-PROTEIN LIGASE SIZ1"/>
    <property type="match status" value="1"/>
</dbReference>
<evidence type="ECO:0000313" key="5">
    <source>
        <dbReference type="EMBL" id="PON35307.1"/>
    </source>
</evidence>